<accession>A0ABM9SMZ6</accession>
<dbReference type="EMBL" id="CPYD01000034">
    <property type="protein sequence ID" value="CNF31054.1"/>
    <property type="molecule type" value="Genomic_DNA"/>
</dbReference>
<reference evidence="1 2" key="1">
    <citation type="submission" date="2015-03" db="EMBL/GenBank/DDBJ databases">
        <authorList>
            <consortium name="Pathogen Informatics"/>
            <person name="Murphy D."/>
        </authorList>
    </citation>
    <scope>NUCLEOTIDE SEQUENCE [LARGE SCALE GENOMIC DNA]</scope>
    <source>
        <strain evidence="2">type strain: CIP110231</strain>
    </source>
</reference>
<organism evidence="1 2">
    <name type="scientific">Yersinia nurmii</name>
    <dbReference type="NCBI Taxonomy" id="685706"/>
    <lineage>
        <taxon>Bacteria</taxon>
        <taxon>Pseudomonadati</taxon>
        <taxon>Pseudomonadota</taxon>
        <taxon>Gammaproteobacteria</taxon>
        <taxon>Enterobacterales</taxon>
        <taxon>Yersiniaceae</taxon>
        <taxon>Yersinia</taxon>
    </lineage>
</organism>
<name>A0ABM9SMZ6_9GAMM</name>
<evidence type="ECO:0000313" key="1">
    <source>
        <dbReference type="EMBL" id="CNF31054.1"/>
    </source>
</evidence>
<keyword evidence="2" id="KW-1185">Reference proteome</keyword>
<gene>
    <name evidence="1" type="ORF">ERS137967_03778</name>
</gene>
<protein>
    <submittedName>
        <fullName evidence="1">Uncharacterized protein</fullName>
    </submittedName>
</protein>
<proteinExistence type="predicted"/>
<evidence type="ECO:0000313" key="2">
    <source>
        <dbReference type="Proteomes" id="UP000040578"/>
    </source>
</evidence>
<sequence>MIDISELLKDIERSRFFSNMGLSDIQNENIILIDNVEKVFINPSNIEFKGFYEKTEWLPTSLTQDDPFYKIQGGSKELIELRIKVNKAVMNATKGLPKDKFISGPHDFSQAARNGICFAFRQYVTEQYLSLGDKWTAIVSIYYAGHWPVGFAKEKLIVI</sequence>
<dbReference type="Proteomes" id="UP000040578">
    <property type="component" value="Unassembled WGS sequence"/>
</dbReference>
<comment type="caution">
    <text evidence="1">The sequence shown here is derived from an EMBL/GenBank/DDBJ whole genome shotgun (WGS) entry which is preliminary data.</text>
</comment>
<dbReference type="RefSeq" id="WP_072080716.1">
    <property type="nucleotide sequence ID" value="NZ_CPYD01000034.1"/>
</dbReference>